<keyword evidence="4" id="KW-1185">Reference proteome</keyword>
<organism evidence="3 4">
    <name type="scientific">Litorihabitans aurantiacus</name>
    <dbReference type="NCBI Taxonomy" id="1930061"/>
    <lineage>
        <taxon>Bacteria</taxon>
        <taxon>Bacillati</taxon>
        <taxon>Actinomycetota</taxon>
        <taxon>Actinomycetes</taxon>
        <taxon>Micrococcales</taxon>
        <taxon>Beutenbergiaceae</taxon>
        <taxon>Litorihabitans</taxon>
    </lineage>
</organism>
<feature type="region of interest" description="Disordered" evidence="1">
    <location>
        <begin position="1"/>
        <end position="96"/>
    </location>
</feature>
<dbReference type="Proteomes" id="UP001157161">
    <property type="component" value="Unassembled WGS sequence"/>
</dbReference>
<feature type="compositionally biased region" description="Low complexity" evidence="1">
    <location>
        <begin position="73"/>
        <end position="93"/>
    </location>
</feature>
<evidence type="ECO:0000313" key="4">
    <source>
        <dbReference type="Proteomes" id="UP001157161"/>
    </source>
</evidence>
<feature type="compositionally biased region" description="Low complexity" evidence="1">
    <location>
        <begin position="1"/>
        <end position="19"/>
    </location>
</feature>
<keyword evidence="2" id="KW-0472">Membrane</keyword>
<feature type="transmembrane region" description="Helical" evidence="2">
    <location>
        <begin position="141"/>
        <end position="163"/>
    </location>
</feature>
<keyword evidence="2" id="KW-1133">Transmembrane helix</keyword>
<evidence type="ECO:0000313" key="3">
    <source>
        <dbReference type="EMBL" id="GMA30354.1"/>
    </source>
</evidence>
<name>A0AA37UH69_9MICO</name>
<feature type="transmembrane region" description="Helical" evidence="2">
    <location>
        <begin position="108"/>
        <end position="134"/>
    </location>
</feature>
<evidence type="ECO:0000256" key="2">
    <source>
        <dbReference type="SAM" id="Phobius"/>
    </source>
</evidence>
<protein>
    <recommendedName>
        <fullName evidence="5">DUF4190 domain-containing protein</fullName>
    </recommendedName>
</protein>
<reference evidence="3" key="2">
    <citation type="submission" date="2023-02" db="EMBL/GenBank/DDBJ databases">
        <authorList>
            <person name="Sun Q."/>
            <person name="Mori K."/>
        </authorList>
    </citation>
    <scope>NUCLEOTIDE SEQUENCE</scope>
    <source>
        <strain evidence="3">NBRC 112290</strain>
    </source>
</reference>
<evidence type="ECO:0000256" key="1">
    <source>
        <dbReference type="SAM" id="MobiDB-lite"/>
    </source>
</evidence>
<keyword evidence="2" id="KW-0812">Transmembrane</keyword>
<evidence type="ECO:0008006" key="5">
    <source>
        <dbReference type="Google" id="ProtNLM"/>
    </source>
</evidence>
<reference evidence="3" key="1">
    <citation type="journal article" date="2014" name="Int. J. Syst. Evol. Microbiol.">
        <title>Complete genome sequence of Corynebacterium casei LMG S-19264T (=DSM 44701T), isolated from a smear-ripened cheese.</title>
        <authorList>
            <consortium name="US DOE Joint Genome Institute (JGI-PGF)"/>
            <person name="Walter F."/>
            <person name="Albersmeier A."/>
            <person name="Kalinowski J."/>
            <person name="Ruckert C."/>
        </authorList>
    </citation>
    <scope>NUCLEOTIDE SEQUENCE</scope>
    <source>
        <strain evidence="3">NBRC 112290</strain>
    </source>
</reference>
<dbReference type="RefSeq" id="WP_284248960.1">
    <property type="nucleotide sequence ID" value="NZ_BSUM01000001.1"/>
</dbReference>
<comment type="caution">
    <text evidence="3">The sequence shown here is derived from an EMBL/GenBank/DDBJ whole genome shotgun (WGS) entry which is preliminary data.</text>
</comment>
<dbReference type="EMBL" id="BSUM01000001">
    <property type="protein sequence ID" value="GMA30354.1"/>
    <property type="molecule type" value="Genomic_DNA"/>
</dbReference>
<accession>A0AA37UH69</accession>
<gene>
    <name evidence="3" type="ORF">GCM10025875_03460</name>
</gene>
<proteinExistence type="predicted"/>
<dbReference type="AlphaFoldDB" id="A0AA37UH69"/>
<sequence length="169" mass="17142">MTDPNQPQWQQPNQDQPQTPDVPPAPGQYGQHQPGGFDAPGAPGSYGAPSDAPSAPTYGAPSDGVPAAPPAPYAQAQQNPYGAPQGQPGPYAAAGGGPVPTSWRVWTAFPLAAIALLFLPPVFGGVAIVFSALALRRKEKLAQVALIVSIAATVVGLILGAIVNTAMMS</sequence>